<evidence type="ECO:0000313" key="2">
    <source>
        <dbReference type="Proteomes" id="UP000257109"/>
    </source>
</evidence>
<keyword evidence="2" id="KW-1185">Reference proteome</keyword>
<gene>
    <name evidence="1" type="ORF">CR513_18380</name>
</gene>
<dbReference type="AlphaFoldDB" id="A0A371H793"/>
<sequence length="149" mass="16831">MTRSSSDPLYDLDLEIEITLRRLRKARNIAVSNSSNSIFSSDNSSHVTNTSDSIEYSNTNNFAGWIENNNEKTLKELSTPTRRPHKHLKEFYVAVGDTRRLHQDEGVRILLGWSSKRLAVLIASSLQHLGRHEAHVLGKVLSGIQNRGH</sequence>
<reference evidence="1" key="1">
    <citation type="submission" date="2018-05" db="EMBL/GenBank/DDBJ databases">
        <title>Draft genome of Mucuna pruriens seed.</title>
        <authorList>
            <person name="Nnadi N.E."/>
            <person name="Vos R."/>
            <person name="Hasami M.H."/>
            <person name="Devisetty U.K."/>
            <person name="Aguiy J.C."/>
        </authorList>
    </citation>
    <scope>NUCLEOTIDE SEQUENCE [LARGE SCALE GENOMIC DNA]</scope>
    <source>
        <strain evidence="1">JCA_2017</strain>
    </source>
</reference>
<dbReference type="Proteomes" id="UP000257109">
    <property type="component" value="Unassembled WGS sequence"/>
</dbReference>
<comment type="caution">
    <text evidence="1">The sequence shown here is derived from an EMBL/GenBank/DDBJ whole genome shotgun (WGS) entry which is preliminary data.</text>
</comment>
<feature type="non-terminal residue" evidence="1">
    <location>
        <position position="1"/>
    </location>
</feature>
<evidence type="ECO:0000313" key="1">
    <source>
        <dbReference type="EMBL" id="RDX98672.1"/>
    </source>
</evidence>
<name>A0A371H793_MUCPR</name>
<accession>A0A371H793</accession>
<protein>
    <submittedName>
        <fullName evidence="1">Uncharacterized protein</fullName>
    </submittedName>
</protein>
<proteinExistence type="predicted"/>
<organism evidence="1 2">
    <name type="scientific">Mucuna pruriens</name>
    <name type="common">Velvet bean</name>
    <name type="synonym">Dolichos pruriens</name>
    <dbReference type="NCBI Taxonomy" id="157652"/>
    <lineage>
        <taxon>Eukaryota</taxon>
        <taxon>Viridiplantae</taxon>
        <taxon>Streptophyta</taxon>
        <taxon>Embryophyta</taxon>
        <taxon>Tracheophyta</taxon>
        <taxon>Spermatophyta</taxon>
        <taxon>Magnoliopsida</taxon>
        <taxon>eudicotyledons</taxon>
        <taxon>Gunneridae</taxon>
        <taxon>Pentapetalae</taxon>
        <taxon>rosids</taxon>
        <taxon>fabids</taxon>
        <taxon>Fabales</taxon>
        <taxon>Fabaceae</taxon>
        <taxon>Papilionoideae</taxon>
        <taxon>50 kb inversion clade</taxon>
        <taxon>NPAAA clade</taxon>
        <taxon>indigoferoid/millettioid clade</taxon>
        <taxon>Phaseoleae</taxon>
        <taxon>Mucuna</taxon>
    </lineage>
</organism>
<dbReference type="EMBL" id="QJKJ01003401">
    <property type="protein sequence ID" value="RDX98672.1"/>
    <property type="molecule type" value="Genomic_DNA"/>
</dbReference>